<dbReference type="Proteomes" id="UP001165960">
    <property type="component" value="Unassembled WGS sequence"/>
</dbReference>
<gene>
    <name evidence="1" type="ORF">DSO57_1008099</name>
</gene>
<organism evidence="1 2">
    <name type="scientific">Entomophthora muscae</name>
    <dbReference type="NCBI Taxonomy" id="34485"/>
    <lineage>
        <taxon>Eukaryota</taxon>
        <taxon>Fungi</taxon>
        <taxon>Fungi incertae sedis</taxon>
        <taxon>Zoopagomycota</taxon>
        <taxon>Entomophthoromycotina</taxon>
        <taxon>Entomophthoromycetes</taxon>
        <taxon>Entomophthorales</taxon>
        <taxon>Entomophthoraceae</taxon>
        <taxon>Entomophthora</taxon>
    </lineage>
</organism>
<reference evidence="1" key="1">
    <citation type="submission" date="2022-04" db="EMBL/GenBank/DDBJ databases">
        <title>Genome of the entomopathogenic fungus Entomophthora muscae.</title>
        <authorList>
            <person name="Elya C."/>
            <person name="Lovett B.R."/>
            <person name="Lee E."/>
            <person name="Macias A.M."/>
            <person name="Hajek A.E."/>
            <person name="De Bivort B.L."/>
            <person name="Kasson M.T."/>
            <person name="De Fine Licht H.H."/>
            <person name="Stajich J.E."/>
        </authorList>
    </citation>
    <scope>NUCLEOTIDE SEQUENCE</scope>
    <source>
        <strain evidence="1">Berkeley</strain>
    </source>
</reference>
<evidence type="ECO:0000313" key="1">
    <source>
        <dbReference type="EMBL" id="KAJ9055061.1"/>
    </source>
</evidence>
<sequence>MASKPKTQNGDSDETVYQSLLKYLCKLEAENNTLQSKMLPDKINSCKEKLVPLLKGPELDNDYKAILKRREESFFNSTLLYRYQLSMIEKIYQTEIKMAENEFQAECQSIRANLLVDIEEKVHKLKEDREKC</sequence>
<evidence type="ECO:0000313" key="2">
    <source>
        <dbReference type="Proteomes" id="UP001165960"/>
    </source>
</evidence>
<comment type="caution">
    <text evidence="1">The sequence shown here is derived from an EMBL/GenBank/DDBJ whole genome shotgun (WGS) entry which is preliminary data.</text>
</comment>
<accession>A0ACC2RYE2</accession>
<keyword evidence="2" id="KW-1185">Reference proteome</keyword>
<protein>
    <submittedName>
        <fullName evidence="1">Uncharacterized protein</fullName>
    </submittedName>
</protein>
<proteinExistence type="predicted"/>
<dbReference type="EMBL" id="QTSX02006414">
    <property type="protein sequence ID" value="KAJ9055061.1"/>
    <property type="molecule type" value="Genomic_DNA"/>
</dbReference>
<name>A0ACC2RYE2_9FUNG</name>